<evidence type="ECO:0000259" key="12">
    <source>
        <dbReference type="PROSITE" id="PS50004"/>
    </source>
</evidence>
<dbReference type="InterPro" id="IPR000008">
    <property type="entry name" value="C2_dom"/>
</dbReference>
<evidence type="ECO:0000313" key="14">
    <source>
        <dbReference type="Proteomes" id="UP000000763"/>
    </source>
</evidence>
<dbReference type="Pfam" id="PF00168">
    <property type="entry name" value="C2"/>
    <property type="match status" value="1"/>
</dbReference>
<evidence type="ECO:0000256" key="4">
    <source>
        <dbReference type="ARBA" id="ARBA00022475"/>
    </source>
</evidence>
<evidence type="ECO:0000313" key="13">
    <source>
        <dbReference type="EMBL" id="BAC07019.1"/>
    </source>
</evidence>
<dbReference type="EMBL" id="AP003916">
    <property type="protein sequence ID" value="BAC07019.1"/>
    <property type="molecule type" value="Genomic_DNA"/>
</dbReference>
<dbReference type="GO" id="GO:0046872">
    <property type="term" value="F:metal ion binding"/>
    <property type="evidence" value="ECO:0007669"/>
    <property type="project" value="UniProtKB-KW"/>
</dbReference>
<evidence type="ECO:0000256" key="7">
    <source>
        <dbReference type="ARBA" id="ARBA00022837"/>
    </source>
</evidence>
<dbReference type="AlphaFoldDB" id="Q8LI73"/>
<evidence type="ECO:0000256" key="1">
    <source>
        <dbReference type="ARBA" id="ARBA00004123"/>
    </source>
</evidence>
<evidence type="ECO:0000256" key="3">
    <source>
        <dbReference type="ARBA" id="ARBA00022468"/>
    </source>
</evidence>
<evidence type="ECO:0000256" key="5">
    <source>
        <dbReference type="ARBA" id="ARBA00022682"/>
    </source>
</evidence>
<keyword evidence="3" id="KW-0343">GTPase activation</keyword>
<dbReference type="SMART" id="SM00239">
    <property type="entry name" value="C2"/>
    <property type="match status" value="1"/>
</dbReference>
<keyword evidence="9" id="KW-0472">Membrane</keyword>
<dbReference type="GO" id="GO:0008289">
    <property type="term" value="F:lipid binding"/>
    <property type="evidence" value="ECO:0007669"/>
    <property type="project" value="UniProtKB-KW"/>
</dbReference>
<sequence>MAKECGSSSVIVGVVKVKVVRGTNLAVRDVFSSDPYVVLKLGNQEVRTRTVRKNTNPVWNEDLTLIVQDLNHLLVTLEVYDRDPFVDDPMGAAFFELRPLVEAAAASSRRRTPSGVDSKEDGTAVVPRSGSSVVWSASEGKAAQGLVLRLAGVESGEVELQLELEWHGGAAGDTSMIDRLIDQDELVPALTKAVHGMVTSISRSDRLALAPLPLGRARMRTPGEHLRDHVHDKSRLIDATLEHVRELVTECVHLLARASRPAKVKNPAKSMLARSDLSHLAIPSVEPVLAQSSWTGNRAARARDGAVDGGLLAVKRLEPIVSDVEYFFVV</sequence>
<evidence type="ECO:0000256" key="6">
    <source>
        <dbReference type="ARBA" id="ARBA00022723"/>
    </source>
</evidence>
<protein>
    <submittedName>
        <fullName evidence="13">GTPase activating protein-like</fullName>
    </submittedName>
</protein>
<dbReference type="PANTHER" id="PTHR45933:SF5">
    <property type="entry name" value="PROTEIN C2-DOMAIN ABA-RELATED 4"/>
    <property type="match status" value="1"/>
</dbReference>
<comment type="similarity">
    <text evidence="11">Belongs to the plant CAR protein family.</text>
</comment>
<dbReference type="GO" id="GO:0009738">
    <property type="term" value="P:abscisic acid-activated signaling pathway"/>
    <property type="evidence" value="ECO:0007669"/>
    <property type="project" value="UniProtKB-KW"/>
</dbReference>
<dbReference type="GO" id="GO:0005886">
    <property type="term" value="C:plasma membrane"/>
    <property type="evidence" value="ECO:0007669"/>
    <property type="project" value="UniProtKB-SubCell"/>
</dbReference>
<keyword evidence="5" id="KW-0938">Abscisic acid signaling pathway</keyword>
<keyword evidence="8" id="KW-0446">Lipid-binding</keyword>
<dbReference type="GO" id="GO:0005096">
    <property type="term" value="F:GTPase activator activity"/>
    <property type="evidence" value="ECO:0007669"/>
    <property type="project" value="UniProtKB-KW"/>
</dbReference>
<dbReference type="InterPro" id="IPR035892">
    <property type="entry name" value="C2_domain_sf"/>
</dbReference>
<reference evidence="14" key="2">
    <citation type="journal article" date="2008" name="Nucleic Acids Res.">
        <title>The rice annotation project database (RAP-DB): 2008 update.</title>
        <authorList>
            <consortium name="The rice annotation project (RAP)"/>
        </authorList>
    </citation>
    <scope>GENOME REANNOTATION</scope>
    <source>
        <strain evidence="14">cv. Nipponbare</strain>
    </source>
</reference>
<reference evidence="14" key="1">
    <citation type="journal article" date="2005" name="Nature">
        <title>The map-based sequence of the rice genome.</title>
        <authorList>
            <consortium name="International rice genome sequencing project (IRGSP)"/>
            <person name="Matsumoto T."/>
            <person name="Wu J."/>
            <person name="Kanamori H."/>
            <person name="Katayose Y."/>
            <person name="Fujisawa M."/>
            <person name="Namiki N."/>
            <person name="Mizuno H."/>
            <person name="Yamamoto K."/>
            <person name="Antonio B.A."/>
            <person name="Baba T."/>
            <person name="Sakata K."/>
            <person name="Nagamura Y."/>
            <person name="Aoki H."/>
            <person name="Arikawa K."/>
            <person name="Arita K."/>
            <person name="Bito T."/>
            <person name="Chiden Y."/>
            <person name="Fujitsuka N."/>
            <person name="Fukunaka R."/>
            <person name="Hamada M."/>
            <person name="Harada C."/>
            <person name="Hayashi A."/>
            <person name="Hijishita S."/>
            <person name="Honda M."/>
            <person name="Hosokawa S."/>
            <person name="Ichikawa Y."/>
            <person name="Idonuma A."/>
            <person name="Iijima M."/>
            <person name="Ikeda M."/>
            <person name="Ikeno M."/>
            <person name="Ito K."/>
            <person name="Ito S."/>
            <person name="Ito T."/>
            <person name="Ito Y."/>
            <person name="Ito Y."/>
            <person name="Iwabuchi A."/>
            <person name="Kamiya K."/>
            <person name="Karasawa W."/>
            <person name="Kurita K."/>
            <person name="Katagiri S."/>
            <person name="Kikuta A."/>
            <person name="Kobayashi H."/>
            <person name="Kobayashi N."/>
            <person name="Machita K."/>
            <person name="Maehara T."/>
            <person name="Masukawa M."/>
            <person name="Mizubayashi T."/>
            <person name="Mukai Y."/>
            <person name="Nagasaki H."/>
            <person name="Nagata Y."/>
            <person name="Naito S."/>
            <person name="Nakashima M."/>
            <person name="Nakama Y."/>
            <person name="Nakamichi Y."/>
            <person name="Nakamura M."/>
            <person name="Meguro A."/>
            <person name="Negishi M."/>
            <person name="Ohta I."/>
            <person name="Ohta T."/>
            <person name="Okamoto M."/>
            <person name="Ono N."/>
            <person name="Saji S."/>
            <person name="Sakaguchi M."/>
            <person name="Sakai K."/>
            <person name="Shibata M."/>
            <person name="Shimokawa T."/>
            <person name="Song J."/>
            <person name="Takazaki Y."/>
            <person name="Terasawa K."/>
            <person name="Tsugane M."/>
            <person name="Tsuji K."/>
            <person name="Ueda S."/>
            <person name="Waki K."/>
            <person name="Yamagata H."/>
            <person name="Yamamoto M."/>
            <person name="Yamamoto S."/>
            <person name="Yamane H."/>
            <person name="Yoshiki S."/>
            <person name="Yoshihara R."/>
            <person name="Yukawa K."/>
            <person name="Zhong H."/>
            <person name="Yano M."/>
            <person name="Yuan Q."/>
            <person name="Ouyang S."/>
            <person name="Liu J."/>
            <person name="Jones K.M."/>
            <person name="Gansberger K."/>
            <person name="Moffat K."/>
            <person name="Hill J."/>
            <person name="Bera J."/>
            <person name="Fadrosh D."/>
            <person name="Jin S."/>
            <person name="Johri S."/>
            <person name="Kim M."/>
            <person name="Overton L."/>
            <person name="Reardon M."/>
            <person name="Tsitrin T."/>
            <person name="Vuong H."/>
            <person name="Weaver B."/>
            <person name="Ciecko A."/>
            <person name="Tallon L."/>
            <person name="Jackson J."/>
            <person name="Pai G."/>
            <person name="Aken S.V."/>
            <person name="Utterback T."/>
            <person name="Reidmuller S."/>
            <person name="Feldblyum T."/>
            <person name="Hsiao J."/>
            <person name="Zismann V."/>
            <person name="Iobst S."/>
            <person name="de Vazeille A.R."/>
            <person name="Buell C.R."/>
            <person name="Ying K."/>
            <person name="Li Y."/>
            <person name="Lu T."/>
            <person name="Huang Y."/>
            <person name="Zhao Q."/>
            <person name="Feng Q."/>
            <person name="Zhang L."/>
            <person name="Zhu J."/>
            <person name="Weng Q."/>
            <person name="Mu J."/>
            <person name="Lu Y."/>
            <person name="Fan D."/>
            <person name="Liu Y."/>
            <person name="Guan J."/>
            <person name="Zhang Y."/>
            <person name="Yu S."/>
            <person name="Liu X."/>
            <person name="Zhang Y."/>
            <person name="Hong G."/>
            <person name="Han B."/>
            <person name="Choisne N."/>
            <person name="Demange N."/>
            <person name="Orjeda G."/>
            <person name="Samain S."/>
            <person name="Cattolico L."/>
            <person name="Pelletier E."/>
            <person name="Couloux A."/>
            <person name="Segurens B."/>
            <person name="Wincker P."/>
            <person name="D'Hont A."/>
            <person name="Scarpelli C."/>
            <person name="Weissenbach J."/>
            <person name="Salanoubat M."/>
            <person name="Quetier F."/>
            <person name="Yu Y."/>
            <person name="Kim H.R."/>
            <person name="Rambo T."/>
            <person name="Currie J."/>
            <person name="Collura K."/>
            <person name="Luo M."/>
            <person name="Yang T."/>
            <person name="Ammiraju J.S.S."/>
            <person name="Engler F."/>
            <person name="Soderlund C."/>
            <person name="Wing R.A."/>
            <person name="Palmer L.E."/>
            <person name="de la Bastide M."/>
            <person name="Spiegel L."/>
            <person name="Nascimento L."/>
            <person name="Zutavern T."/>
            <person name="O'Shaughnessy A."/>
            <person name="Dike S."/>
            <person name="Dedhia N."/>
            <person name="Preston R."/>
            <person name="Balija V."/>
            <person name="McCombie W.R."/>
            <person name="Chow T."/>
            <person name="Chen H."/>
            <person name="Chung M."/>
            <person name="Chen C."/>
            <person name="Shaw J."/>
            <person name="Wu H."/>
            <person name="Hsiao K."/>
            <person name="Chao Y."/>
            <person name="Chu M."/>
            <person name="Cheng C."/>
            <person name="Hour A."/>
            <person name="Lee P."/>
            <person name="Lin S."/>
            <person name="Lin Y."/>
            <person name="Liou J."/>
            <person name="Liu S."/>
            <person name="Hsing Y."/>
            <person name="Raghuvanshi S."/>
            <person name="Mohanty A."/>
            <person name="Bharti A.K."/>
            <person name="Gaur A."/>
            <person name="Gupta V."/>
            <person name="Kumar D."/>
            <person name="Ravi V."/>
            <person name="Vij S."/>
            <person name="Kapur A."/>
            <person name="Khurana P."/>
            <person name="Khurana P."/>
            <person name="Khurana J.P."/>
            <person name="Tyagi A.K."/>
            <person name="Gaikwad K."/>
            <person name="Singh A."/>
            <person name="Dalal V."/>
            <person name="Srivastava S."/>
            <person name="Dixit A."/>
            <person name="Pal A.K."/>
            <person name="Ghazi I.A."/>
            <person name="Yadav M."/>
            <person name="Pandit A."/>
            <person name="Bhargava A."/>
            <person name="Sureshbabu K."/>
            <person name="Batra K."/>
            <person name="Sharma T.R."/>
            <person name="Mohapatra T."/>
            <person name="Singh N.K."/>
            <person name="Messing J."/>
            <person name="Nelson A.B."/>
            <person name="Fuks G."/>
            <person name="Kavchok S."/>
            <person name="Keizer G."/>
            <person name="Linton E."/>
            <person name="Llaca V."/>
            <person name="Song R."/>
            <person name="Tanyolac B."/>
            <person name="Young S."/>
            <person name="Ho-Il K."/>
            <person name="Hahn J.H."/>
            <person name="Sangsakoo G."/>
            <person name="Vanavichit A."/>
            <person name="de Mattos Luiz.A.T."/>
            <person name="Zimmer P.D."/>
            <person name="Malone G."/>
            <person name="Dellagostin O."/>
            <person name="de Oliveira A.C."/>
            <person name="Bevan M."/>
            <person name="Bancroft I."/>
            <person name="Minx P."/>
            <person name="Cordum H."/>
            <person name="Wilson R."/>
            <person name="Cheng Z."/>
            <person name="Jin W."/>
            <person name="Jiang J."/>
            <person name="Leong S.A."/>
            <person name="Iwama H."/>
            <person name="Gojobori T."/>
            <person name="Itoh T."/>
            <person name="Niimura Y."/>
            <person name="Fujii Y."/>
            <person name="Habara T."/>
            <person name="Sakai H."/>
            <person name="Sato Y."/>
            <person name="Wilson G."/>
            <person name="Kumar K."/>
            <person name="McCouch S."/>
            <person name="Juretic N."/>
            <person name="Hoen D."/>
            <person name="Wright S."/>
            <person name="Bruskiewich R."/>
            <person name="Bureau T."/>
            <person name="Miyao A."/>
            <person name="Hirochika H."/>
            <person name="Nishikawa T."/>
            <person name="Kadowaki K."/>
            <person name="Sugiura M."/>
            <person name="Burr B."/>
            <person name="Sasaki T."/>
        </authorList>
    </citation>
    <scope>NUCLEOTIDE SEQUENCE [LARGE SCALE GENOMIC DNA]</scope>
    <source>
        <strain evidence="14">cv. Nipponbare</strain>
    </source>
</reference>
<gene>
    <name evidence="13" type="primary">OJ1634_H04.107</name>
</gene>
<keyword evidence="7" id="KW-0106">Calcium</keyword>
<dbReference type="CDD" id="cd04038">
    <property type="entry name" value="C2_ArfGAP"/>
    <property type="match status" value="1"/>
</dbReference>
<keyword evidence="10" id="KW-0539">Nucleus</keyword>
<dbReference type="Proteomes" id="UP000000763">
    <property type="component" value="Chromosome 7"/>
</dbReference>
<evidence type="ECO:0000256" key="10">
    <source>
        <dbReference type="ARBA" id="ARBA00023242"/>
    </source>
</evidence>
<dbReference type="GO" id="GO:0005634">
    <property type="term" value="C:nucleus"/>
    <property type="evidence" value="ECO:0007669"/>
    <property type="project" value="UniProtKB-SubCell"/>
</dbReference>
<evidence type="ECO:0000256" key="9">
    <source>
        <dbReference type="ARBA" id="ARBA00023136"/>
    </source>
</evidence>
<evidence type="ECO:0000256" key="2">
    <source>
        <dbReference type="ARBA" id="ARBA00004236"/>
    </source>
</evidence>
<accession>Q8LI73</accession>
<dbReference type="Gene3D" id="2.60.40.150">
    <property type="entry name" value="C2 domain"/>
    <property type="match status" value="1"/>
</dbReference>
<feature type="domain" description="C2" evidence="12">
    <location>
        <begin position="1"/>
        <end position="111"/>
    </location>
</feature>
<dbReference type="PROSITE" id="PS50004">
    <property type="entry name" value="C2"/>
    <property type="match status" value="1"/>
</dbReference>
<proteinExistence type="inferred from homology"/>
<keyword evidence="6" id="KW-0479">Metal-binding</keyword>
<organism evidence="13 14">
    <name type="scientific">Oryza sativa subsp. japonica</name>
    <name type="common">Rice</name>
    <dbReference type="NCBI Taxonomy" id="39947"/>
    <lineage>
        <taxon>Eukaryota</taxon>
        <taxon>Viridiplantae</taxon>
        <taxon>Streptophyta</taxon>
        <taxon>Embryophyta</taxon>
        <taxon>Tracheophyta</taxon>
        <taxon>Spermatophyta</taxon>
        <taxon>Magnoliopsida</taxon>
        <taxon>Liliopsida</taxon>
        <taxon>Poales</taxon>
        <taxon>Poaceae</taxon>
        <taxon>BOP clade</taxon>
        <taxon>Oryzoideae</taxon>
        <taxon>Oryzeae</taxon>
        <taxon>Oryzinae</taxon>
        <taxon>Oryza</taxon>
        <taxon>Oryza sativa</taxon>
    </lineage>
</organism>
<name>Q8LI73_ORYSJ</name>
<dbReference type="SUPFAM" id="SSF49562">
    <property type="entry name" value="C2 domain (Calcium/lipid-binding domain, CaLB)"/>
    <property type="match status" value="1"/>
</dbReference>
<dbReference type="InterPro" id="IPR044562">
    <property type="entry name" value="CAR1-11"/>
</dbReference>
<dbReference type="PANTHER" id="PTHR45933">
    <property type="entry name" value="PROTEIN C2-DOMAIN ABA-RELATED 4"/>
    <property type="match status" value="1"/>
</dbReference>
<comment type="subcellular location">
    <subcellularLocation>
        <location evidence="2">Cell membrane</location>
    </subcellularLocation>
    <subcellularLocation>
        <location evidence="1">Nucleus</location>
    </subcellularLocation>
</comment>
<evidence type="ECO:0000256" key="8">
    <source>
        <dbReference type="ARBA" id="ARBA00023121"/>
    </source>
</evidence>
<evidence type="ECO:0000256" key="11">
    <source>
        <dbReference type="ARBA" id="ARBA00024037"/>
    </source>
</evidence>
<keyword evidence="4" id="KW-1003">Cell membrane</keyword>